<dbReference type="PANTHER" id="PTHR42643:SF41">
    <property type="entry name" value="IONOTROPIC RECEPTOR 20A-RELATED"/>
    <property type="match status" value="1"/>
</dbReference>
<dbReference type="InterPro" id="IPR052192">
    <property type="entry name" value="Insect_Ionotropic_Sensory_Rcpt"/>
</dbReference>
<dbReference type="AlphaFoldDB" id="A0A2Y9D4S2"/>
<comment type="subcellular location">
    <subcellularLocation>
        <location evidence="1">Cell membrane</location>
        <topology evidence="1">Multi-pass membrane protein</topology>
    </subcellularLocation>
</comment>
<keyword evidence="5 8" id="KW-0472">Membrane</keyword>
<dbReference type="PANTHER" id="PTHR42643">
    <property type="entry name" value="IONOTROPIC RECEPTOR 20A-RELATED"/>
    <property type="match status" value="1"/>
</dbReference>
<name>A0A2Y9D4S2_STOCA</name>
<reference evidence="9" key="1">
    <citation type="submission" date="2020-05" db="UniProtKB">
        <authorList>
            <consortium name="EnsemblMetazoa"/>
        </authorList>
    </citation>
    <scope>IDENTIFICATION</scope>
    <source>
        <strain evidence="9">USDA</strain>
    </source>
</reference>
<dbReference type="VEuPathDB" id="VectorBase:SCAU016908"/>
<keyword evidence="6" id="KW-0675">Receptor</keyword>
<keyword evidence="10" id="KW-1185">Reference proteome</keyword>
<evidence type="ECO:0000256" key="8">
    <source>
        <dbReference type="SAM" id="Phobius"/>
    </source>
</evidence>
<evidence type="ECO:0000313" key="9">
    <source>
        <dbReference type="EnsemblMetazoa" id="SCAU016908-PA"/>
    </source>
</evidence>
<evidence type="ECO:0000256" key="5">
    <source>
        <dbReference type="ARBA" id="ARBA00023136"/>
    </source>
</evidence>
<evidence type="ECO:0000256" key="2">
    <source>
        <dbReference type="ARBA" id="ARBA00022475"/>
    </source>
</evidence>
<feature type="transmembrane region" description="Helical" evidence="8">
    <location>
        <begin position="369"/>
        <end position="393"/>
    </location>
</feature>
<feature type="transmembrane region" description="Helical" evidence="8">
    <location>
        <begin position="619"/>
        <end position="641"/>
    </location>
</feature>
<organism evidence="9 10">
    <name type="scientific">Stomoxys calcitrans</name>
    <name type="common">Stable fly</name>
    <name type="synonym">Conops calcitrans</name>
    <dbReference type="NCBI Taxonomy" id="35570"/>
    <lineage>
        <taxon>Eukaryota</taxon>
        <taxon>Metazoa</taxon>
        <taxon>Ecdysozoa</taxon>
        <taxon>Arthropoda</taxon>
        <taxon>Hexapoda</taxon>
        <taxon>Insecta</taxon>
        <taxon>Pterygota</taxon>
        <taxon>Neoptera</taxon>
        <taxon>Endopterygota</taxon>
        <taxon>Diptera</taxon>
        <taxon>Brachycera</taxon>
        <taxon>Muscomorpha</taxon>
        <taxon>Muscoidea</taxon>
        <taxon>Muscidae</taxon>
        <taxon>Stomoxys</taxon>
    </lineage>
</organism>
<keyword evidence="4 8" id="KW-1133">Transmembrane helix</keyword>
<keyword evidence="7" id="KW-0325">Glycoprotein</keyword>
<dbReference type="EnsemblMetazoa" id="SCAU016908-RA">
    <property type="protein sequence ID" value="SCAU016908-PA"/>
    <property type="gene ID" value="SCAU016908"/>
</dbReference>
<evidence type="ECO:0000256" key="3">
    <source>
        <dbReference type="ARBA" id="ARBA00022692"/>
    </source>
</evidence>
<evidence type="ECO:0000256" key="7">
    <source>
        <dbReference type="ARBA" id="ARBA00023180"/>
    </source>
</evidence>
<evidence type="ECO:0000256" key="1">
    <source>
        <dbReference type="ARBA" id="ARBA00004651"/>
    </source>
</evidence>
<evidence type="ECO:0008006" key="11">
    <source>
        <dbReference type="Google" id="ProtNLM"/>
    </source>
</evidence>
<dbReference type="Proteomes" id="UP000095300">
    <property type="component" value="Unassembled WGS sequence"/>
</dbReference>
<feature type="transmembrane region" description="Helical" evidence="8">
    <location>
        <begin position="433"/>
        <end position="451"/>
    </location>
</feature>
<sequence length="646" mass="75220">MTWLQVIYISLTRTFDKCPSNGQLSNFKYTGIINHLHEGTINDFNFLTWSLVVMKDLHKLVVFLVITTTITSALGIHIDLCGNKKWKNPQKLFELLKHIYKERSFESILLLRSISSERENWNTKAIYEWQVPKIIMTRRQEFELGKLFNKNVMAVIFMSENFDAVLLDACAQFLNNTRQTRIVVATNISSIPFEKQLLDTFQSYKMTRVVLAYLKDNGGLLSSYVKLQPYPNYHWSCPAENGYFYPEYWRNMHKKSVIVYAEQSIPGVFLFKDTKGNIQYSGHLGKLMKLFMKHYNATMQPYQTPSTDKSTFYTDIRELLEQDLVEIPMTTDNGEDGKWHLNSDSLEVTQVKLMVPCPTTLTIREVFHLLLNLEFIGVLIFCTILFSFIHTLIDCIFGKVVQYWSFFLDDKALPSVLGQSFTARLSPLVSLKWLYLLMFFTGLNISLHFGARLRTLLTAPPYHRHTEDFDELNRSPVTILVPQNIYREPPYAVEKLIITKDNAFYQKMRQSFNTSFGYFTTTTTWQLLKQQQQGLSHKILCIYNNLTIISPLPFALRLQRNSEFKEPLNELIHRVHELGLMQAWHLQTFTDLLKMDEVHLHHGNDNAEASVLNLGDLSWLWILWVLGLTISTVVFFGEILMGRYCT</sequence>
<dbReference type="GO" id="GO:0005886">
    <property type="term" value="C:plasma membrane"/>
    <property type="evidence" value="ECO:0007669"/>
    <property type="project" value="UniProtKB-SubCell"/>
</dbReference>
<evidence type="ECO:0000313" key="10">
    <source>
        <dbReference type="Proteomes" id="UP000095300"/>
    </source>
</evidence>
<evidence type="ECO:0000256" key="4">
    <source>
        <dbReference type="ARBA" id="ARBA00022989"/>
    </source>
</evidence>
<proteinExistence type="predicted"/>
<accession>A0A2Y9D4S2</accession>
<protein>
    <recommendedName>
        <fullName evidence="11">Ionotropic glutamate receptor C-terminal domain-containing protein</fullName>
    </recommendedName>
</protein>
<evidence type="ECO:0000256" key="6">
    <source>
        <dbReference type="ARBA" id="ARBA00023170"/>
    </source>
</evidence>
<keyword evidence="2" id="KW-1003">Cell membrane</keyword>
<keyword evidence="3 8" id="KW-0812">Transmembrane</keyword>